<evidence type="ECO:0000256" key="1">
    <source>
        <dbReference type="SAM" id="MobiDB-lite"/>
    </source>
</evidence>
<dbReference type="Proteomes" id="UP000245956">
    <property type="component" value="Unassembled WGS sequence"/>
</dbReference>
<proteinExistence type="predicted"/>
<reference evidence="3" key="1">
    <citation type="submission" date="2015-05" db="EMBL/GenBank/DDBJ databases">
        <authorList>
            <person name="Wang D.B."/>
            <person name="Wang M."/>
        </authorList>
    </citation>
    <scope>NUCLEOTIDE SEQUENCE</scope>
    <source>
        <strain evidence="3">36-1</strain>
    </source>
</reference>
<protein>
    <submittedName>
        <fullName evidence="3">Uncharacterized protein</fullName>
    </submittedName>
</protein>
<dbReference type="Proteomes" id="UP001287286">
    <property type="component" value="Unassembled WGS sequence"/>
</dbReference>
<organism evidence="3 4">
    <name type="scientific">Purpureocillium lilacinum</name>
    <name type="common">Paecilomyces lilacinus</name>
    <dbReference type="NCBI Taxonomy" id="33203"/>
    <lineage>
        <taxon>Eukaryota</taxon>
        <taxon>Fungi</taxon>
        <taxon>Dikarya</taxon>
        <taxon>Ascomycota</taxon>
        <taxon>Pezizomycotina</taxon>
        <taxon>Sordariomycetes</taxon>
        <taxon>Hypocreomycetidae</taxon>
        <taxon>Hypocreales</taxon>
        <taxon>Ophiocordycipitaceae</taxon>
        <taxon>Purpureocillium</taxon>
    </lineage>
</organism>
<evidence type="ECO:0000313" key="2">
    <source>
        <dbReference type="EMBL" id="KAK4090460.1"/>
    </source>
</evidence>
<name>A0A2U3E8H2_PURLI</name>
<evidence type="ECO:0000313" key="3">
    <source>
        <dbReference type="EMBL" id="PWI70774.1"/>
    </source>
</evidence>
<reference evidence="2 5" key="4">
    <citation type="journal article" date="2024" name="Microbiol. Resour. Announc.">
        <title>Genome annotations for the ascomycete fungi Trichoderma harzianum, Trichoderma aggressivum, and Purpureocillium lilacinum.</title>
        <authorList>
            <person name="Beijen E.P.W."/>
            <person name="Ohm R.A."/>
        </authorList>
    </citation>
    <scope>NUCLEOTIDE SEQUENCE [LARGE SCALE GENOMIC DNA]</scope>
    <source>
        <strain evidence="2 5">CBS 150709</strain>
    </source>
</reference>
<feature type="region of interest" description="Disordered" evidence="1">
    <location>
        <begin position="81"/>
        <end position="102"/>
    </location>
</feature>
<sequence>MPPFVLHSDGTVALGYADLHRYHRPLLPIRGVQSSIAGIGATFILLREVLTTQVSIPVLNAPLVPPNHVCRDRWRHVLASQSGPCPPRPAGRSTSHFRRRTRTRHSYHQSLTYAEPAGTPAFKTPGSDIAIHMRSGVSAWNLGTWNPLLASYPVRVGQACTILSAKQRRNTPIVEASVGAQADPLLQAASREPSRLLRLPIAANSMHELL</sequence>
<evidence type="ECO:0000313" key="5">
    <source>
        <dbReference type="Proteomes" id="UP001287286"/>
    </source>
</evidence>
<accession>A0A2U3E8H2</accession>
<comment type="caution">
    <text evidence="3">The sequence shown here is derived from an EMBL/GenBank/DDBJ whole genome shotgun (WGS) entry which is preliminary data.</text>
</comment>
<evidence type="ECO:0000313" key="4">
    <source>
        <dbReference type="Proteomes" id="UP000245956"/>
    </source>
</evidence>
<reference evidence="2" key="3">
    <citation type="submission" date="2023-11" db="EMBL/GenBank/DDBJ databases">
        <authorList>
            <person name="Beijen E."/>
            <person name="Ohm R.A."/>
        </authorList>
    </citation>
    <scope>NUCLEOTIDE SEQUENCE</scope>
    <source>
        <strain evidence="2">CBS 150709</strain>
    </source>
</reference>
<dbReference type="EMBL" id="JAWRVI010000015">
    <property type="protein sequence ID" value="KAK4090460.1"/>
    <property type="molecule type" value="Genomic_DNA"/>
</dbReference>
<dbReference type="AlphaFoldDB" id="A0A2U3E8H2"/>
<gene>
    <name evidence="3" type="ORF">PCL_12142</name>
    <name evidence="2" type="ORF">Purlil1_5132</name>
</gene>
<keyword evidence="5" id="KW-1185">Reference proteome</keyword>
<dbReference type="EMBL" id="LCWV01000008">
    <property type="protein sequence ID" value="PWI70774.1"/>
    <property type="molecule type" value="Genomic_DNA"/>
</dbReference>
<reference evidence="3 4" key="2">
    <citation type="journal article" date="2016" name="Front. Microbiol.">
        <title>Genome and transcriptome sequences reveal the specific parasitism of the nematophagous Purpureocillium lilacinum 36-1.</title>
        <authorList>
            <person name="Xie J."/>
            <person name="Li S."/>
            <person name="Mo C."/>
            <person name="Xiao X."/>
            <person name="Peng D."/>
            <person name="Wang G."/>
            <person name="Xiao Y."/>
        </authorList>
    </citation>
    <scope>NUCLEOTIDE SEQUENCE [LARGE SCALE GENOMIC DNA]</scope>
    <source>
        <strain evidence="3 4">36-1</strain>
    </source>
</reference>